<evidence type="ECO:0000313" key="1">
    <source>
        <dbReference type="EMBL" id="GIX86594.1"/>
    </source>
</evidence>
<dbReference type="EMBL" id="BPLR01003602">
    <property type="protein sequence ID" value="GIX86594.1"/>
    <property type="molecule type" value="Genomic_DNA"/>
</dbReference>
<dbReference type="Proteomes" id="UP001054945">
    <property type="component" value="Unassembled WGS sequence"/>
</dbReference>
<name>A0AAV4NSL8_CAEEX</name>
<proteinExistence type="predicted"/>
<gene>
    <name evidence="1" type="ORF">CEXT_509091</name>
</gene>
<evidence type="ECO:0000313" key="2">
    <source>
        <dbReference type="Proteomes" id="UP001054945"/>
    </source>
</evidence>
<sequence>MYSCKYALSRFPDRFVTKIEILSITQTTKFFTCQFAQFLEFPVTSKGFQLSSFYVCGGKVNKLDSRSQSPTRSGSLNVLVILSRQVKHLSGCRGGTSLTTLIK</sequence>
<keyword evidence="2" id="KW-1185">Reference proteome</keyword>
<organism evidence="1 2">
    <name type="scientific">Caerostris extrusa</name>
    <name type="common">Bark spider</name>
    <name type="synonym">Caerostris bankana</name>
    <dbReference type="NCBI Taxonomy" id="172846"/>
    <lineage>
        <taxon>Eukaryota</taxon>
        <taxon>Metazoa</taxon>
        <taxon>Ecdysozoa</taxon>
        <taxon>Arthropoda</taxon>
        <taxon>Chelicerata</taxon>
        <taxon>Arachnida</taxon>
        <taxon>Araneae</taxon>
        <taxon>Araneomorphae</taxon>
        <taxon>Entelegynae</taxon>
        <taxon>Araneoidea</taxon>
        <taxon>Araneidae</taxon>
        <taxon>Caerostris</taxon>
    </lineage>
</organism>
<dbReference type="AlphaFoldDB" id="A0AAV4NSL8"/>
<protein>
    <submittedName>
        <fullName evidence="1">Uncharacterized protein</fullName>
    </submittedName>
</protein>
<reference evidence="1 2" key="1">
    <citation type="submission" date="2021-06" db="EMBL/GenBank/DDBJ databases">
        <title>Caerostris extrusa draft genome.</title>
        <authorList>
            <person name="Kono N."/>
            <person name="Arakawa K."/>
        </authorList>
    </citation>
    <scope>NUCLEOTIDE SEQUENCE [LARGE SCALE GENOMIC DNA]</scope>
</reference>
<accession>A0AAV4NSL8</accession>
<comment type="caution">
    <text evidence="1">The sequence shown here is derived from an EMBL/GenBank/DDBJ whole genome shotgun (WGS) entry which is preliminary data.</text>
</comment>